<feature type="region of interest" description="Disordered" evidence="1">
    <location>
        <begin position="1"/>
        <end position="63"/>
    </location>
</feature>
<dbReference type="EMBL" id="BOPO01000055">
    <property type="protein sequence ID" value="GIL28073.1"/>
    <property type="molecule type" value="Genomic_DNA"/>
</dbReference>
<feature type="compositionally biased region" description="Basic residues" evidence="1">
    <location>
        <begin position="108"/>
        <end position="118"/>
    </location>
</feature>
<feature type="compositionally biased region" description="Polar residues" evidence="1">
    <location>
        <begin position="85"/>
        <end position="94"/>
    </location>
</feature>
<name>A0A8J4ELR4_9ACTN</name>
<gene>
    <name evidence="2" type="ORF">NUM_33270</name>
</gene>
<feature type="compositionally biased region" description="Basic residues" evidence="1">
    <location>
        <begin position="31"/>
        <end position="40"/>
    </location>
</feature>
<evidence type="ECO:0000256" key="1">
    <source>
        <dbReference type="SAM" id="MobiDB-lite"/>
    </source>
</evidence>
<reference evidence="3" key="1">
    <citation type="journal article" date="2021" name="Int. J. Syst. Evol. Microbiol.">
        <title>Actinocatenispora comari sp. nov., an endophytic actinomycete isolated from aerial parts of Comarum salesowianum.</title>
        <authorList>
            <person name="Oyunbileg N."/>
            <person name="Iizaka Y."/>
            <person name="Hamada M."/>
            <person name="Davaapurev B.O."/>
            <person name="Fukumoto A."/>
            <person name="Tsetseg B."/>
            <person name="Kato F."/>
            <person name="Tamura T."/>
            <person name="Batkhuu J."/>
            <person name="Anzai Y."/>
        </authorList>
    </citation>
    <scope>NUCLEOTIDE SEQUENCE [LARGE SCALE GENOMIC DNA]</scope>
    <source>
        <strain evidence="3">NUM-2625</strain>
    </source>
</reference>
<feature type="compositionally biased region" description="Polar residues" evidence="1">
    <location>
        <begin position="53"/>
        <end position="63"/>
    </location>
</feature>
<dbReference type="AlphaFoldDB" id="A0A8J4ELR4"/>
<evidence type="ECO:0000313" key="3">
    <source>
        <dbReference type="Proteomes" id="UP000614996"/>
    </source>
</evidence>
<organism evidence="2 3">
    <name type="scientific">Actinocatenispora comari</name>
    <dbReference type="NCBI Taxonomy" id="2807577"/>
    <lineage>
        <taxon>Bacteria</taxon>
        <taxon>Bacillati</taxon>
        <taxon>Actinomycetota</taxon>
        <taxon>Actinomycetes</taxon>
        <taxon>Micromonosporales</taxon>
        <taxon>Micromonosporaceae</taxon>
        <taxon>Actinocatenispora</taxon>
    </lineage>
</organism>
<protein>
    <submittedName>
        <fullName evidence="2">Uncharacterized protein</fullName>
    </submittedName>
</protein>
<accession>A0A8J4ELR4</accession>
<proteinExistence type="predicted"/>
<dbReference type="Proteomes" id="UP000614996">
    <property type="component" value="Unassembled WGS sequence"/>
</dbReference>
<keyword evidence="3" id="KW-1185">Reference proteome</keyword>
<feature type="region of interest" description="Disordered" evidence="1">
    <location>
        <begin position="83"/>
        <end position="118"/>
    </location>
</feature>
<comment type="caution">
    <text evidence="2">The sequence shown here is derived from an EMBL/GenBank/DDBJ whole genome shotgun (WGS) entry which is preliminary data.</text>
</comment>
<evidence type="ECO:0000313" key="2">
    <source>
        <dbReference type="EMBL" id="GIL28073.1"/>
    </source>
</evidence>
<sequence>MKYSRKGAAVNSVAATAGWLAQRSPVESRSARRQRHRPPVRGRTDAARPTGAPSASRTGATIPTSMCAARCTLNIAAAYRPTPEQVATSSTAQPPNHAAVRDAGQGRCRNRSRRNPVR</sequence>